<dbReference type="PANTHER" id="PTHR14614:SF132">
    <property type="entry name" value="PROTEIN-LYSINE METHYLTRANSFERASE C42C1.13"/>
    <property type="match status" value="1"/>
</dbReference>
<protein>
    <submittedName>
        <fullName evidence="1">Uncharacterized protein</fullName>
    </submittedName>
</protein>
<dbReference type="OMA" id="LYENLDW"/>
<dbReference type="GO" id="GO:0008757">
    <property type="term" value="F:S-adenosylmethionine-dependent methyltransferase activity"/>
    <property type="evidence" value="ECO:0007669"/>
    <property type="project" value="UniProtKB-ARBA"/>
</dbReference>
<dbReference type="AlphaFoldDB" id="G9MNY4"/>
<dbReference type="PANTHER" id="PTHR14614">
    <property type="entry name" value="HEPATOCELLULAR CARCINOMA-ASSOCIATED ANTIGEN"/>
    <property type="match status" value="1"/>
</dbReference>
<organism evidence="1 2">
    <name type="scientific">Hypocrea virens (strain Gv29-8 / FGSC 10586)</name>
    <name type="common">Gliocladium virens</name>
    <name type="synonym">Trichoderma virens</name>
    <dbReference type="NCBI Taxonomy" id="413071"/>
    <lineage>
        <taxon>Eukaryota</taxon>
        <taxon>Fungi</taxon>
        <taxon>Dikarya</taxon>
        <taxon>Ascomycota</taxon>
        <taxon>Pezizomycotina</taxon>
        <taxon>Sordariomycetes</taxon>
        <taxon>Hypocreomycetidae</taxon>
        <taxon>Hypocreales</taxon>
        <taxon>Hypocreaceae</taxon>
        <taxon>Trichoderma</taxon>
    </lineage>
</organism>
<dbReference type="VEuPathDB" id="FungiDB:TRIVIDRAFT_36551"/>
<comment type="caution">
    <text evidence="1">The sequence shown here is derived from an EMBL/GenBank/DDBJ whole genome shotgun (WGS) entry which is preliminary data.</text>
</comment>
<proteinExistence type="predicted"/>
<sequence length="406" mass="44434">MHYIRLLKSPAQSHSGKKHTLDLVFTITTDLGDSFLYPDEPIDLTIHAEISTDSGPRTKVPLSLLPGTGKLQWRSGMRVAKPSVDISGVIQQASKSKCKVAICISTEKYSARGVRDILATTVDSEEEPAGQVMPVWITLKHDGGEVEVSTRRLSLPGTTEQDSYVEFEEEIGESIARHIWDAGVLAFCAIAESCMLPTPTDTEPSGLKALKSLFTGTKPINALELGCGVGILGGGLSVVFPRTRPPPSRRCTILMTDLEEAESRTRSNMSRLLQARQEHKSNTAPPVKLLYENLDWEQGREGTFGPEAQSHRWDLVLLSDCTYNVDMLPALVGTLSALHESNTAQAGDQPQSTKVFLATKPRHASEEALFGLLSDQGWTESHRQTLPLPVLGAETQCVELYLYEKA</sequence>
<dbReference type="RefSeq" id="XP_013957800.1">
    <property type="nucleotide sequence ID" value="XM_014102325.1"/>
</dbReference>
<dbReference type="Pfam" id="PF10294">
    <property type="entry name" value="Methyltransf_16"/>
    <property type="match status" value="1"/>
</dbReference>
<dbReference type="Gene3D" id="3.40.50.150">
    <property type="entry name" value="Vaccinia Virus protein VP39"/>
    <property type="match status" value="1"/>
</dbReference>
<reference evidence="1 2" key="1">
    <citation type="journal article" date="2011" name="Genome Biol.">
        <title>Comparative genome sequence analysis underscores mycoparasitism as the ancestral life style of Trichoderma.</title>
        <authorList>
            <person name="Kubicek C.P."/>
            <person name="Herrera-Estrella A."/>
            <person name="Seidl-Seiboth V."/>
            <person name="Martinez D.A."/>
            <person name="Druzhinina I.S."/>
            <person name="Thon M."/>
            <person name="Zeilinger S."/>
            <person name="Casas-Flores S."/>
            <person name="Horwitz B.A."/>
            <person name="Mukherjee P.K."/>
            <person name="Mukherjee M."/>
            <person name="Kredics L."/>
            <person name="Alcaraz L.D."/>
            <person name="Aerts A."/>
            <person name="Antal Z."/>
            <person name="Atanasova L."/>
            <person name="Cervantes-Badillo M.G."/>
            <person name="Challacombe J."/>
            <person name="Chertkov O."/>
            <person name="McCluskey K."/>
            <person name="Coulpier F."/>
            <person name="Deshpande N."/>
            <person name="von Doehren H."/>
            <person name="Ebbole D.J."/>
            <person name="Esquivel-Naranjo E.U."/>
            <person name="Fekete E."/>
            <person name="Flipphi M."/>
            <person name="Glaser F."/>
            <person name="Gomez-Rodriguez E.Y."/>
            <person name="Gruber S."/>
            <person name="Han C."/>
            <person name="Henrissat B."/>
            <person name="Hermosa R."/>
            <person name="Hernandez-Onate M."/>
            <person name="Karaffa L."/>
            <person name="Kosti I."/>
            <person name="Le Crom S."/>
            <person name="Lindquist E."/>
            <person name="Lucas S."/>
            <person name="Luebeck M."/>
            <person name="Luebeck P.S."/>
            <person name="Margeot A."/>
            <person name="Metz B."/>
            <person name="Misra M."/>
            <person name="Nevalainen H."/>
            <person name="Omann M."/>
            <person name="Packer N."/>
            <person name="Perrone G."/>
            <person name="Uresti-Rivera E.E."/>
            <person name="Salamov A."/>
            <person name="Schmoll M."/>
            <person name="Seiboth B."/>
            <person name="Shapiro H."/>
            <person name="Sukno S."/>
            <person name="Tamayo-Ramos J.A."/>
            <person name="Tisch D."/>
            <person name="Wiest A."/>
            <person name="Wilkinson H.H."/>
            <person name="Zhang M."/>
            <person name="Coutinho P.M."/>
            <person name="Kenerley C.M."/>
            <person name="Monte E."/>
            <person name="Baker S.E."/>
            <person name="Grigoriev I.V."/>
        </authorList>
    </citation>
    <scope>NUCLEOTIDE SEQUENCE [LARGE SCALE GENOMIC DNA]</scope>
    <source>
        <strain evidence="2">Gv29-8 / FGSC 10586</strain>
    </source>
</reference>
<dbReference type="eggNOG" id="KOG2793">
    <property type="taxonomic scope" value="Eukaryota"/>
</dbReference>
<keyword evidence="2" id="KW-1185">Reference proteome</keyword>
<dbReference type="InParanoid" id="G9MNY4"/>
<dbReference type="HOGENOM" id="CLU_036731_0_0_1"/>
<name>G9MNY4_HYPVG</name>
<evidence type="ECO:0000313" key="2">
    <source>
        <dbReference type="Proteomes" id="UP000007115"/>
    </source>
</evidence>
<dbReference type="InterPro" id="IPR019410">
    <property type="entry name" value="Methyltransf_16"/>
</dbReference>
<dbReference type="EMBL" id="ABDF02000005">
    <property type="protein sequence ID" value="EHK23586.1"/>
    <property type="molecule type" value="Genomic_DNA"/>
</dbReference>
<gene>
    <name evidence="1" type="ORF">TRIVIDRAFT_36551</name>
</gene>
<dbReference type="Proteomes" id="UP000007115">
    <property type="component" value="Unassembled WGS sequence"/>
</dbReference>
<evidence type="ECO:0000313" key="1">
    <source>
        <dbReference type="EMBL" id="EHK23586.1"/>
    </source>
</evidence>
<dbReference type="OrthoDB" id="413520at2759"/>
<dbReference type="InterPro" id="IPR029063">
    <property type="entry name" value="SAM-dependent_MTases_sf"/>
</dbReference>
<dbReference type="STRING" id="413071.G9MNY4"/>
<dbReference type="GO" id="GO:0005829">
    <property type="term" value="C:cytosol"/>
    <property type="evidence" value="ECO:0007669"/>
    <property type="project" value="TreeGrafter"/>
</dbReference>
<accession>G9MNY4</accession>
<dbReference type="GeneID" id="25793550"/>